<proteinExistence type="predicted"/>
<feature type="domain" description="Polyvalent protein metallopeptidase" evidence="3">
    <location>
        <begin position="219"/>
        <end position="343"/>
    </location>
</feature>
<evidence type="ECO:0000313" key="5">
    <source>
        <dbReference type="Proteomes" id="UP000198629"/>
    </source>
</evidence>
<dbReference type="RefSeq" id="WP_091470022.1">
    <property type="nucleotide sequence ID" value="NZ_FNFX01000001.1"/>
</dbReference>
<dbReference type="Pfam" id="PF08401">
    <property type="entry name" value="ArdcN"/>
    <property type="match status" value="1"/>
</dbReference>
<feature type="region of interest" description="Disordered" evidence="1">
    <location>
        <begin position="367"/>
        <end position="392"/>
    </location>
</feature>
<evidence type="ECO:0000259" key="2">
    <source>
        <dbReference type="Pfam" id="PF08401"/>
    </source>
</evidence>
<sequence>MAYKKKETEPRDYRQELTDKTIIKIEGMITQMDDNPNLKWVKSWFTCDARPKNPFTGTIYKGINLISLMGEDFNDNRFYTYNNIADMEKQRAKNIFDTNTLNAQLESKKITHAEYDVRIDVINKSFKELEDKGLEDRTKPLFIMKGSKSNPVFKAMQVPISRKDDNEQSEDQINEAPEMIWKQVFSGNVFNATQISNIKPIQIEKLNFIPLEEAEIHLKAMIEKTNLGYKEVDQTRAFYSVKDHAITMPLRENFKDENSFYGVLLHEIGHSTGKHFNRDMSGGYGSKSYAKEELVAEISSVIMSADLGIPYDSSQHENHVAYLKSWVSALKDDKNFIFQAASKAEQSVSYQHEIRHTFKQELTLKNEHRNDLKQDMKATPLPEKIKSLSMSR</sequence>
<dbReference type="GO" id="GO:0003697">
    <property type="term" value="F:single-stranded DNA binding"/>
    <property type="evidence" value="ECO:0007669"/>
    <property type="project" value="InterPro"/>
</dbReference>
<feature type="domain" description="N-terminal" evidence="2">
    <location>
        <begin position="12"/>
        <end position="174"/>
    </location>
</feature>
<name>A0A1G9A6X4_9PROT</name>
<accession>A0A1G9A6X4</accession>
<protein>
    <submittedName>
        <fullName evidence="4">Antirestriction protein ArdC</fullName>
    </submittedName>
</protein>
<evidence type="ECO:0000313" key="4">
    <source>
        <dbReference type="EMBL" id="SDK23028.1"/>
    </source>
</evidence>
<feature type="compositionally biased region" description="Basic and acidic residues" evidence="1">
    <location>
        <begin position="367"/>
        <end position="376"/>
    </location>
</feature>
<dbReference type="Proteomes" id="UP000198629">
    <property type="component" value="Unassembled WGS sequence"/>
</dbReference>
<dbReference type="OrthoDB" id="9792687at2"/>
<dbReference type="InterPro" id="IPR041459">
    <property type="entry name" value="MPTase-PolyVal"/>
</dbReference>
<gene>
    <name evidence="4" type="ORF">SAMN05192566_0720</name>
</gene>
<dbReference type="Pfam" id="PF18818">
    <property type="entry name" value="MPTase-PolyVal"/>
    <property type="match status" value="1"/>
</dbReference>
<dbReference type="STRING" id="492660.SAMN05192566_0720"/>
<dbReference type="InterPro" id="IPR013610">
    <property type="entry name" value="ArdC_N"/>
</dbReference>
<dbReference type="EMBL" id="FNFX01000001">
    <property type="protein sequence ID" value="SDK23028.1"/>
    <property type="molecule type" value="Genomic_DNA"/>
</dbReference>
<dbReference type="AlphaFoldDB" id="A0A1G9A6X4"/>
<organism evidence="4 5">
    <name type="scientific">Methylophilus rhizosphaerae</name>
    <dbReference type="NCBI Taxonomy" id="492660"/>
    <lineage>
        <taxon>Bacteria</taxon>
        <taxon>Pseudomonadati</taxon>
        <taxon>Pseudomonadota</taxon>
        <taxon>Betaproteobacteria</taxon>
        <taxon>Nitrosomonadales</taxon>
        <taxon>Methylophilaceae</taxon>
        <taxon>Methylophilus</taxon>
    </lineage>
</organism>
<keyword evidence="5" id="KW-1185">Reference proteome</keyword>
<evidence type="ECO:0000259" key="3">
    <source>
        <dbReference type="Pfam" id="PF18818"/>
    </source>
</evidence>
<reference evidence="5" key="1">
    <citation type="submission" date="2016-10" db="EMBL/GenBank/DDBJ databases">
        <authorList>
            <person name="Varghese N."/>
            <person name="Submissions S."/>
        </authorList>
    </citation>
    <scope>NUCLEOTIDE SEQUENCE [LARGE SCALE GENOMIC DNA]</scope>
    <source>
        <strain evidence="5">CBMB127</strain>
    </source>
</reference>
<evidence type="ECO:0000256" key="1">
    <source>
        <dbReference type="SAM" id="MobiDB-lite"/>
    </source>
</evidence>